<dbReference type="AlphaFoldDB" id="D7BFN8"/>
<gene>
    <name evidence="2" type="ordered locus">Mesil_1708</name>
</gene>
<dbReference type="Pfam" id="PF12867">
    <property type="entry name" value="DinB_2"/>
    <property type="match status" value="1"/>
</dbReference>
<dbReference type="KEGG" id="msv:Mesil_1708"/>
<feature type="domain" description="DinB-like" evidence="1">
    <location>
        <begin position="24"/>
        <end position="151"/>
    </location>
</feature>
<dbReference type="HOGENOM" id="CLU_107587_1_0_0"/>
<keyword evidence="3" id="KW-1185">Reference proteome</keyword>
<dbReference type="STRING" id="526227.Mesil_1708"/>
<sequence length="167" mass="19443">MSVPNSQIQMLLALIDQAYEQATWHGPNLRSALRGVSVDQALWRPQPTRPNIWELALHCAYWKYVATRALRGDTTRRGFSRKPANFPAIPARPTMKAWKDDLDFLQRCHYELRQAVADLEPARLDTRLGRWTPTEHAFGAAYHDIYHAGQIRLLRRMQENMHIAEER</sequence>
<organism evidence="2 3">
    <name type="scientific">Allomeiothermus silvanus (strain ATCC 700542 / DSM 9946 / NBRC 106475 / NCIMB 13440 / VI-R2)</name>
    <name type="common">Thermus silvanus</name>
    <dbReference type="NCBI Taxonomy" id="526227"/>
    <lineage>
        <taxon>Bacteria</taxon>
        <taxon>Thermotogati</taxon>
        <taxon>Deinococcota</taxon>
        <taxon>Deinococci</taxon>
        <taxon>Thermales</taxon>
        <taxon>Thermaceae</taxon>
        <taxon>Allomeiothermus</taxon>
    </lineage>
</organism>
<dbReference type="InterPro" id="IPR034660">
    <property type="entry name" value="DinB/YfiT-like"/>
</dbReference>
<evidence type="ECO:0000313" key="3">
    <source>
        <dbReference type="Proteomes" id="UP000001916"/>
    </source>
</evidence>
<protein>
    <recommendedName>
        <fullName evidence="1">DinB-like domain-containing protein</fullName>
    </recommendedName>
</protein>
<reference evidence="2 3" key="1">
    <citation type="journal article" date="2010" name="Stand. Genomic Sci.">
        <title>Complete genome sequence of Meiothermus silvanus type strain (VI-R2).</title>
        <authorList>
            <person name="Sikorski J."/>
            <person name="Tindall B.J."/>
            <person name="Lowry S."/>
            <person name="Lucas S."/>
            <person name="Nolan M."/>
            <person name="Copeland A."/>
            <person name="Glavina Del Rio T."/>
            <person name="Tice H."/>
            <person name="Cheng J.F."/>
            <person name="Han C."/>
            <person name="Pitluck S."/>
            <person name="Liolios K."/>
            <person name="Ivanova N."/>
            <person name="Mavromatis K."/>
            <person name="Mikhailova N."/>
            <person name="Pati A."/>
            <person name="Goodwin L."/>
            <person name="Chen A."/>
            <person name="Palaniappan K."/>
            <person name="Land M."/>
            <person name="Hauser L."/>
            <person name="Chang Y.J."/>
            <person name="Jeffries C.D."/>
            <person name="Rohde M."/>
            <person name="Goker M."/>
            <person name="Woyke T."/>
            <person name="Bristow J."/>
            <person name="Eisen J.A."/>
            <person name="Markowitz V."/>
            <person name="Hugenholtz P."/>
            <person name="Kyrpides N.C."/>
            <person name="Klenk H.P."/>
            <person name="Lapidus A."/>
        </authorList>
    </citation>
    <scope>NUCLEOTIDE SEQUENCE [LARGE SCALE GENOMIC DNA]</scope>
    <source>
        <strain evidence="3">ATCC 700542 / DSM 9946 / VI-R2</strain>
    </source>
</reference>
<dbReference type="Proteomes" id="UP000001916">
    <property type="component" value="Chromosome"/>
</dbReference>
<dbReference type="EMBL" id="CP002042">
    <property type="protein sequence ID" value="ADH63591.1"/>
    <property type="molecule type" value="Genomic_DNA"/>
</dbReference>
<dbReference type="InterPro" id="IPR024775">
    <property type="entry name" value="DinB-like"/>
</dbReference>
<proteinExistence type="predicted"/>
<dbReference type="eggNOG" id="COG2318">
    <property type="taxonomic scope" value="Bacteria"/>
</dbReference>
<dbReference type="SUPFAM" id="SSF109854">
    <property type="entry name" value="DinB/YfiT-like putative metalloenzymes"/>
    <property type="match status" value="1"/>
</dbReference>
<accession>D7BFN8</accession>
<evidence type="ECO:0000313" key="2">
    <source>
        <dbReference type="EMBL" id="ADH63591.1"/>
    </source>
</evidence>
<name>D7BFN8_ALLS1</name>
<evidence type="ECO:0000259" key="1">
    <source>
        <dbReference type="Pfam" id="PF12867"/>
    </source>
</evidence>
<dbReference type="Gene3D" id="1.20.120.450">
    <property type="entry name" value="dinb family like domain"/>
    <property type="match status" value="1"/>
</dbReference>